<gene>
    <name evidence="2" type="ORF">CFK40_09945</name>
</gene>
<protein>
    <submittedName>
        <fullName evidence="2">Uncharacterized protein</fullName>
    </submittedName>
</protein>
<evidence type="ECO:0000313" key="3">
    <source>
        <dbReference type="Proteomes" id="UP000204391"/>
    </source>
</evidence>
<dbReference type="KEGG" id="vne:CFK40_09945"/>
<sequence length="253" mass="28281">MKLIDAAKTFLQSKSAKHQAFHNREHELRTKITELEAKKSAKIAEYDPTTPFDPKQLAKIDAQIADAHKEIAVLNENKQATPQFDPSEVAEHVENVRKEASEQISVKKAEEEKARAAIEKAKKAFLDAQAKHHNVRRQAADIATDANETISQLTIGIAQELGKLHRKAQELDLKAFRLSGDGSASGLRSDQHQVDQLRDELSEIRREITRLEGFKAEVTAGIPELKSYRDNNGKTIYFAHEAEQTDAADKGKV</sequence>
<name>A0A221MCF0_9BACI</name>
<feature type="coiled-coil region" evidence="1">
    <location>
        <begin position="57"/>
        <end position="124"/>
    </location>
</feature>
<feature type="coiled-coil region" evidence="1">
    <location>
        <begin position="187"/>
        <end position="214"/>
    </location>
</feature>
<dbReference type="AlphaFoldDB" id="A0A221MCF0"/>
<evidence type="ECO:0000313" key="2">
    <source>
        <dbReference type="EMBL" id="ASN05311.1"/>
    </source>
</evidence>
<organism evidence="2 3">
    <name type="scientific">Virgibacillus necropolis</name>
    <dbReference type="NCBI Taxonomy" id="163877"/>
    <lineage>
        <taxon>Bacteria</taxon>
        <taxon>Bacillati</taxon>
        <taxon>Bacillota</taxon>
        <taxon>Bacilli</taxon>
        <taxon>Bacillales</taxon>
        <taxon>Bacillaceae</taxon>
        <taxon>Virgibacillus</taxon>
    </lineage>
</organism>
<proteinExistence type="predicted"/>
<reference evidence="2 3" key="1">
    <citation type="journal article" date="2003" name="Int. J. Syst. Evol. Microbiol.">
        <title>Virgibacillus carmonensis sp. nov., Virgibacillus necropolis sp. nov. and Virgibacillus picturae sp. nov., three novel species isolated from deteriorated mural paintings, transfer of the species of the genus salibacillus to Virgibacillus, as Virgibacillus marismortui comb. nov. and Virgibacillus salexigens comb. nov., and emended description of the genus Virgibacillus.</title>
        <authorList>
            <person name="Heyrman J."/>
            <person name="Logan N.A."/>
            <person name="Busse H.J."/>
            <person name="Balcaen A."/>
            <person name="Lebbe L."/>
            <person name="Rodriguez-Diaz M."/>
            <person name="Swings J."/>
            <person name="De Vos P."/>
        </authorList>
    </citation>
    <scope>NUCLEOTIDE SEQUENCE [LARGE SCALE GENOMIC DNA]</scope>
    <source>
        <strain evidence="2 3">LMG 19488</strain>
    </source>
</reference>
<accession>A0A221MCF0</accession>
<dbReference type="RefSeq" id="WP_089532161.1">
    <property type="nucleotide sequence ID" value="NZ_CP022437.1"/>
</dbReference>
<dbReference type="Proteomes" id="UP000204391">
    <property type="component" value="Chromosome"/>
</dbReference>
<evidence type="ECO:0000256" key="1">
    <source>
        <dbReference type="SAM" id="Coils"/>
    </source>
</evidence>
<dbReference type="EMBL" id="CP022437">
    <property type="protein sequence ID" value="ASN05311.1"/>
    <property type="molecule type" value="Genomic_DNA"/>
</dbReference>
<keyword evidence="1" id="KW-0175">Coiled coil</keyword>
<keyword evidence="3" id="KW-1185">Reference proteome</keyword>
<dbReference type="OrthoDB" id="2974587at2"/>